<keyword evidence="2" id="KW-0104">Cadmium</keyword>
<keyword evidence="8" id="KW-1185">Reference proteome</keyword>
<organism evidence="7 8">
    <name type="scientific">Saponaria officinalis</name>
    <name type="common">Common soapwort</name>
    <name type="synonym">Lychnis saponaria</name>
    <dbReference type="NCBI Taxonomy" id="3572"/>
    <lineage>
        <taxon>Eukaryota</taxon>
        <taxon>Viridiplantae</taxon>
        <taxon>Streptophyta</taxon>
        <taxon>Embryophyta</taxon>
        <taxon>Tracheophyta</taxon>
        <taxon>Spermatophyta</taxon>
        <taxon>Magnoliopsida</taxon>
        <taxon>eudicotyledons</taxon>
        <taxon>Gunneridae</taxon>
        <taxon>Pentapetalae</taxon>
        <taxon>Caryophyllales</taxon>
        <taxon>Caryophyllaceae</taxon>
        <taxon>Caryophylleae</taxon>
        <taxon>Saponaria</taxon>
    </lineage>
</organism>
<protein>
    <recommendedName>
        <fullName evidence="1">glutathione gamma-glutamylcysteinyltransferase</fullName>
        <ecNumber evidence="1">2.3.2.15</ecNumber>
    </recommendedName>
</protein>
<dbReference type="GO" id="GO:0046872">
    <property type="term" value="F:metal ion binding"/>
    <property type="evidence" value="ECO:0007669"/>
    <property type="project" value="UniProtKB-KW"/>
</dbReference>
<feature type="domain" description="Peptidase C83" evidence="6">
    <location>
        <begin position="1"/>
        <end position="184"/>
    </location>
</feature>
<dbReference type="PANTHER" id="PTHR33447">
    <property type="entry name" value="GLUTATHIONE GAMMA-GLUTAMYLCYSTEINYLTRANSFERASE"/>
    <property type="match status" value="1"/>
</dbReference>
<evidence type="ECO:0000313" key="8">
    <source>
        <dbReference type="Proteomes" id="UP001443914"/>
    </source>
</evidence>
<dbReference type="AlphaFoldDB" id="A0AAW1LDS7"/>
<dbReference type="InterPro" id="IPR038156">
    <property type="entry name" value="PCS_N_sf"/>
</dbReference>
<dbReference type="EC" id="2.3.2.15" evidence="1"/>
<evidence type="ECO:0000256" key="5">
    <source>
        <dbReference type="ARBA" id="ARBA00023315"/>
    </source>
</evidence>
<evidence type="ECO:0000256" key="1">
    <source>
        <dbReference type="ARBA" id="ARBA00012468"/>
    </source>
</evidence>
<comment type="caution">
    <text evidence="7">The sequence shown here is derived from an EMBL/GenBank/DDBJ whole genome shotgun (WGS) entry which is preliminary data.</text>
</comment>
<dbReference type="Pfam" id="PF09328">
    <property type="entry name" value="Phytochelatin_C"/>
    <property type="match status" value="1"/>
</dbReference>
<evidence type="ECO:0000256" key="4">
    <source>
        <dbReference type="ARBA" id="ARBA00022723"/>
    </source>
</evidence>
<dbReference type="Proteomes" id="UP001443914">
    <property type="component" value="Unassembled WGS sequence"/>
</dbReference>
<keyword evidence="3" id="KW-0808">Transferase</keyword>
<dbReference type="GO" id="GO:0016756">
    <property type="term" value="F:glutathione gamma-glutamylcysteinyltransferase activity"/>
    <property type="evidence" value="ECO:0007669"/>
    <property type="project" value="UniProtKB-EC"/>
</dbReference>
<accession>A0AAW1LDS7</accession>
<dbReference type="InterPro" id="IPR007719">
    <property type="entry name" value="PCS_N"/>
</dbReference>
<dbReference type="EMBL" id="JBDFQZ010000004">
    <property type="protein sequence ID" value="KAK9733774.1"/>
    <property type="molecule type" value="Genomic_DNA"/>
</dbReference>
<name>A0AAW1LDS7_SAPOF</name>
<dbReference type="Gene3D" id="3.90.70.30">
    <property type="entry name" value="Phytochelatin synthase, N-terminal domain"/>
    <property type="match status" value="1"/>
</dbReference>
<dbReference type="GO" id="GO:0098849">
    <property type="term" value="P:cellular detoxification of cadmium ion"/>
    <property type="evidence" value="ECO:0007669"/>
    <property type="project" value="TreeGrafter"/>
</dbReference>
<dbReference type="PROSITE" id="PS51443">
    <property type="entry name" value="PCS"/>
    <property type="match status" value="1"/>
</dbReference>
<sequence>MGQFFAEALANGNMEGFFKLIFYYQTQSEPTFCGLATLAIGFNALSIDLERTWKGPWRWFDDTMLDCCEPLEKAKVDGISFGKVACLAHCNGAKVDIYDTNESTKFLFRKYVKYTGSGHFSPVGGYHAGKDMVLILDVARFKYPPHWGCYEHSARFTKNICLILNHFSSLLINRIFFLEFMHITKHERAPSVLYTMSCRQVDCKIATEYLSERIRHLLSSEDIKSIEDVAEVRKSDSEEENRRLVLKEEVVKQVQETELYIHVILWLLTKPSCTCDEPYASDTSLHEIASDVCCQGAQLLCGNVISRDAISSRASQRRPSKPDNLASITLASGRVIVEDVEHGIEMLAPCCQRKSSCLSKDISKSCDGKPSVNVVLTVLILALPPTTWSYLRHPMLCQEFCGIVSTNNLPDLLRLEVLHLRQQLHFLTVDLHPHCLPP</sequence>
<evidence type="ECO:0000256" key="2">
    <source>
        <dbReference type="ARBA" id="ARBA00022539"/>
    </source>
</evidence>
<dbReference type="GO" id="GO:0010273">
    <property type="term" value="P:detoxification of copper ion"/>
    <property type="evidence" value="ECO:0007669"/>
    <property type="project" value="TreeGrafter"/>
</dbReference>
<dbReference type="InterPro" id="IPR038765">
    <property type="entry name" value="Papain-like_cys_pep_sf"/>
</dbReference>
<dbReference type="PANTHER" id="PTHR33447:SF19">
    <property type="entry name" value="GLUTATHIONE GAMMA-GLUTAMYLCYSTEINYLTRANSFERASE"/>
    <property type="match status" value="1"/>
</dbReference>
<evidence type="ECO:0000313" key="7">
    <source>
        <dbReference type="EMBL" id="KAK9733774.1"/>
    </source>
</evidence>
<dbReference type="InterPro" id="IPR015407">
    <property type="entry name" value="Phytochelatin_synthase_C"/>
</dbReference>
<keyword evidence="4" id="KW-0479">Metal-binding</keyword>
<evidence type="ECO:0000256" key="3">
    <source>
        <dbReference type="ARBA" id="ARBA00022679"/>
    </source>
</evidence>
<evidence type="ECO:0000259" key="6">
    <source>
        <dbReference type="PROSITE" id="PS51443"/>
    </source>
</evidence>
<dbReference type="InterPro" id="IPR040409">
    <property type="entry name" value="PCS-like"/>
</dbReference>
<proteinExistence type="predicted"/>
<gene>
    <name evidence="7" type="ORF">RND81_04G091300</name>
</gene>
<keyword evidence="5" id="KW-0012">Acyltransferase</keyword>
<dbReference type="SUPFAM" id="SSF54001">
    <property type="entry name" value="Cysteine proteinases"/>
    <property type="match status" value="1"/>
</dbReference>
<reference evidence="7" key="1">
    <citation type="submission" date="2024-03" db="EMBL/GenBank/DDBJ databases">
        <title>WGS assembly of Saponaria officinalis var. Norfolk2.</title>
        <authorList>
            <person name="Jenkins J."/>
            <person name="Shu S."/>
            <person name="Grimwood J."/>
            <person name="Barry K."/>
            <person name="Goodstein D."/>
            <person name="Schmutz J."/>
            <person name="Leebens-Mack J."/>
            <person name="Osbourn A."/>
        </authorList>
    </citation>
    <scope>NUCLEOTIDE SEQUENCE [LARGE SCALE GENOMIC DNA]</scope>
    <source>
        <strain evidence="7">JIC</strain>
    </source>
</reference>
<dbReference type="GO" id="GO:0046938">
    <property type="term" value="P:phytochelatin biosynthetic process"/>
    <property type="evidence" value="ECO:0007669"/>
    <property type="project" value="InterPro"/>
</dbReference>
<dbReference type="Pfam" id="PF05023">
    <property type="entry name" value="Phytochelatin"/>
    <property type="match status" value="1"/>
</dbReference>